<dbReference type="RefSeq" id="WP_145257661.1">
    <property type="nucleotide sequence ID" value="NZ_CP036279.1"/>
</dbReference>
<feature type="transmembrane region" description="Helical" evidence="4">
    <location>
        <begin position="260"/>
        <end position="281"/>
    </location>
</feature>
<feature type="transmembrane region" description="Helical" evidence="4">
    <location>
        <begin position="382"/>
        <end position="400"/>
    </location>
</feature>
<feature type="transmembrane region" description="Helical" evidence="4">
    <location>
        <begin position="228"/>
        <end position="248"/>
    </location>
</feature>
<feature type="domain" description="Phospholipid/glycerol acyltransferase" evidence="5">
    <location>
        <begin position="436"/>
        <end position="553"/>
    </location>
</feature>
<dbReference type="PROSITE" id="PS00455">
    <property type="entry name" value="AMP_BINDING"/>
    <property type="match status" value="1"/>
</dbReference>
<dbReference type="InterPro" id="IPR020845">
    <property type="entry name" value="AMP-binding_CS"/>
</dbReference>
<dbReference type="SUPFAM" id="SSF103473">
    <property type="entry name" value="MFS general substrate transporter"/>
    <property type="match status" value="1"/>
</dbReference>
<dbReference type="EMBL" id="CP036279">
    <property type="protein sequence ID" value="QDU61017.1"/>
    <property type="molecule type" value="Genomic_DNA"/>
</dbReference>
<protein>
    <submittedName>
        <fullName evidence="6">Bifunctional protein Aas</fullName>
    </submittedName>
</protein>
<dbReference type="InterPro" id="IPR050237">
    <property type="entry name" value="ATP-dep_AMP-bd_enzyme"/>
</dbReference>
<dbReference type="InterPro" id="IPR042099">
    <property type="entry name" value="ANL_N_sf"/>
</dbReference>
<keyword evidence="1 4" id="KW-0812">Transmembrane</keyword>
<dbReference type="SUPFAM" id="SSF69593">
    <property type="entry name" value="Glycerol-3-phosphate (1)-acyltransferase"/>
    <property type="match status" value="1"/>
</dbReference>
<dbReference type="OrthoDB" id="9757771at2"/>
<dbReference type="Proteomes" id="UP000317093">
    <property type="component" value="Chromosome"/>
</dbReference>
<dbReference type="CDD" id="cd07989">
    <property type="entry name" value="LPLAT_AGPAT-like"/>
    <property type="match status" value="1"/>
</dbReference>
<dbReference type="SUPFAM" id="SSF56801">
    <property type="entry name" value="Acetyl-CoA synthetase-like"/>
    <property type="match status" value="1"/>
</dbReference>
<dbReference type="GO" id="GO:0016746">
    <property type="term" value="F:acyltransferase activity"/>
    <property type="evidence" value="ECO:0007669"/>
    <property type="project" value="InterPro"/>
</dbReference>
<dbReference type="InterPro" id="IPR036259">
    <property type="entry name" value="MFS_trans_sf"/>
</dbReference>
<keyword evidence="3 4" id="KW-0472">Membrane</keyword>
<organism evidence="6 7">
    <name type="scientific">Kolteria novifilia</name>
    <dbReference type="NCBI Taxonomy" id="2527975"/>
    <lineage>
        <taxon>Bacteria</taxon>
        <taxon>Pseudomonadati</taxon>
        <taxon>Planctomycetota</taxon>
        <taxon>Planctomycetia</taxon>
        <taxon>Kolteriales</taxon>
        <taxon>Kolteriaceae</taxon>
        <taxon>Kolteria</taxon>
    </lineage>
</organism>
<feature type="transmembrane region" description="Helical" evidence="4">
    <location>
        <begin position="288"/>
        <end position="311"/>
    </location>
</feature>
<feature type="transmembrane region" description="Helical" evidence="4">
    <location>
        <begin position="77"/>
        <end position="97"/>
    </location>
</feature>
<evidence type="ECO:0000313" key="6">
    <source>
        <dbReference type="EMBL" id="QDU61017.1"/>
    </source>
</evidence>
<dbReference type="InterPro" id="IPR045851">
    <property type="entry name" value="AMP-bd_C_sf"/>
</dbReference>
<gene>
    <name evidence="6" type="primary">aas_2</name>
    <name evidence="6" type="ORF">Pan216_18700</name>
</gene>
<dbReference type="Pfam" id="PF01553">
    <property type="entry name" value="Acyltransferase"/>
    <property type="match status" value="1"/>
</dbReference>
<evidence type="ECO:0000256" key="4">
    <source>
        <dbReference type="SAM" id="Phobius"/>
    </source>
</evidence>
<dbReference type="KEGG" id="knv:Pan216_18700"/>
<proteinExistence type="predicted"/>
<accession>A0A518B212</accession>
<dbReference type="PANTHER" id="PTHR43767">
    <property type="entry name" value="LONG-CHAIN-FATTY-ACID--COA LIGASE"/>
    <property type="match status" value="1"/>
</dbReference>
<dbReference type="Pfam" id="PF07690">
    <property type="entry name" value="MFS_1"/>
    <property type="match status" value="1"/>
</dbReference>
<keyword evidence="2 4" id="KW-1133">Transmembrane helix</keyword>
<evidence type="ECO:0000313" key="7">
    <source>
        <dbReference type="Proteomes" id="UP000317093"/>
    </source>
</evidence>
<dbReference type="AlphaFoldDB" id="A0A518B212"/>
<dbReference type="GO" id="GO:0022857">
    <property type="term" value="F:transmembrane transporter activity"/>
    <property type="evidence" value="ECO:0007669"/>
    <property type="project" value="InterPro"/>
</dbReference>
<dbReference type="Gene3D" id="3.40.50.12780">
    <property type="entry name" value="N-terminal domain of ligase-like"/>
    <property type="match status" value="1"/>
</dbReference>
<sequence>MLPKGSRYLLASQFLATSAKVALSVGFVTASGVLQSGFSLVLAAVWCSLAFLLPSLAISAVAGVIATRAAKQRVLRVVRGLELVLVSIGCLLLPFALETPGSASSWALLILWALSTGTLFALAHPAGLGIVPELLAERETPLGFGLAQAASVAGALVGLELAYLGLVSNWLLLLVPLFSLGAVAVSWLLKDVDSVDPSAPLRPAVNPINAWKHGLATAISTGTTWPAIIARALFSGVALFMTLNFFGAGSALTGSFSAPLFLAVPLLIAVGLGVLFGGSLLRGLPDIGLVPFVAGLWCLLTLVTAAITLVVTPWMSVTIAMLMLTGFAAGATFPALSAFPSVMAPAEQRGTLLAVADVLSLGAMAVACVLSLLTAAIGLPTWLHLLISAVALAGLVYFVFKQYTRYFCRCGSNLITLALVRLRIVGADHIPQTGPAVVVFNHVSYGDGSIACASIPRFVRFLVDKKLHDLTFLNWMGRMTKAIPIRGDASKSEIGAALRLATEALNEGEIVGIFPEGGISRIGIMQPFQRGLELIMRRAPKDTVIIPGYMHGMWGTALSFEGGGYLKGPLFGRHVTVVFGHSMPADSKLATIRERVQLLSVEAFDHSKEDRHPPHHEFLRQMRRRPFRKAMADSLTPMMSNGQALMRAVILNRLLKRVLYPQQHVGMLLPPSVGGALSNIAIAMMGRVPVNLNYSIGEEVINSCIRQCGIKQVITSKKFLAKVKLNPDAEIVYLEDVRGHLARRDKVFGLLARILPTWATEKFILQSPKISMDDVATIIFSSGSTGDPKGVVLTNHNVTSNVEQIRQVLDTTKRDVMMGVLPFFHSFGYTASLWLPISIGIPAVYHYSPLEPDVIGKLIKKYRATIFPSTATFLRGHMRKSSPDEFETMRLIICGAEKLPRKVAEQFEAKFGVAPVEGYGCTELSPVVSCNRPNEPTDDHLQIGHKPGTIGHPLPGQAVRVVDPDTFQPLPTGEEGLLLIKGPNVMHGYLGKPEMTAEAIRNNWYVTGDIARLDDAGFITITDRMSRFSKIGGEMVPHGKVEDLIHEILETHDRLCVVVGVPDEKKGERLLVLHTKWEKPIEEVWQRLRESDVPSLWVPARTAFHEIEELPVLGSGKLNLKQVKQIALGLAAA</sequence>
<dbReference type="InterPro" id="IPR000873">
    <property type="entry name" value="AMP-dep_synth/lig_dom"/>
</dbReference>
<dbReference type="InterPro" id="IPR011701">
    <property type="entry name" value="MFS"/>
</dbReference>
<dbReference type="Gene3D" id="3.30.300.30">
    <property type="match status" value="1"/>
</dbReference>
<evidence type="ECO:0000256" key="2">
    <source>
        <dbReference type="ARBA" id="ARBA00022989"/>
    </source>
</evidence>
<dbReference type="Gene3D" id="1.20.1250.20">
    <property type="entry name" value="MFS general substrate transporter like domains"/>
    <property type="match status" value="1"/>
</dbReference>
<dbReference type="GO" id="GO:0016878">
    <property type="term" value="F:acid-thiol ligase activity"/>
    <property type="evidence" value="ECO:0007669"/>
    <property type="project" value="UniProtKB-ARBA"/>
</dbReference>
<evidence type="ECO:0000256" key="1">
    <source>
        <dbReference type="ARBA" id="ARBA00022692"/>
    </source>
</evidence>
<evidence type="ECO:0000256" key="3">
    <source>
        <dbReference type="ARBA" id="ARBA00023136"/>
    </source>
</evidence>
<reference evidence="6 7" key="1">
    <citation type="submission" date="2019-02" db="EMBL/GenBank/DDBJ databases">
        <title>Deep-cultivation of Planctomycetes and their phenomic and genomic characterization uncovers novel biology.</title>
        <authorList>
            <person name="Wiegand S."/>
            <person name="Jogler M."/>
            <person name="Boedeker C."/>
            <person name="Pinto D."/>
            <person name="Vollmers J."/>
            <person name="Rivas-Marin E."/>
            <person name="Kohn T."/>
            <person name="Peeters S.H."/>
            <person name="Heuer A."/>
            <person name="Rast P."/>
            <person name="Oberbeckmann S."/>
            <person name="Bunk B."/>
            <person name="Jeske O."/>
            <person name="Meyerdierks A."/>
            <person name="Storesund J.E."/>
            <person name="Kallscheuer N."/>
            <person name="Luecker S."/>
            <person name="Lage O.M."/>
            <person name="Pohl T."/>
            <person name="Merkel B.J."/>
            <person name="Hornburger P."/>
            <person name="Mueller R.-W."/>
            <person name="Bruemmer F."/>
            <person name="Labrenz M."/>
            <person name="Spormann A.M."/>
            <person name="Op den Camp H."/>
            <person name="Overmann J."/>
            <person name="Amann R."/>
            <person name="Jetten M.S.M."/>
            <person name="Mascher T."/>
            <person name="Medema M.H."/>
            <person name="Devos D.P."/>
            <person name="Kaster A.-K."/>
            <person name="Ovreas L."/>
            <person name="Rohde M."/>
            <person name="Galperin M.Y."/>
            <person name="Jogler C."/>
        </authorList>
    </citation>
    <scope>NUCLEOTIDE SEQUENCE [LARGE SCALE GENOMIC DNA]</scope>
    <source>
        <strain evidence="6 7">Pan216</strain>
    </source>
</reference>
<dbReference type="PANTHER" id="PTHR43767:SF1">
    <property type="entry name" value="NONRIBOSOMAL PEPTIDE SYNTHASE PES1 (EUROFUNG)-RELATED"/>
    <property type="match status" value="1"/>
</dbReference>
<feature type="transmembrane region" description="Helical" evidence="4">
    <location>
        <begin position="351"/>
        <end position="376"/>
    </location>
</feature>
<evidence type="ECO:0000259" key="5">
    <source>
        <dbReference type="SMART" id="SM00563"/>
    </source>
</evidence>
<name>A0A518B212_9BACT</name>
<feature type="transmembrane region" description="Helical" evidence="4">
    <location>
        <begin position="109"/>
        <end position="131"/>
    </location>
</feature>
<feature type="transmembrane region" description="Helical" evidence="4">
    <location>
        <begin position="143"/>
        <end position="164"/>
    </location>
</feature>
<dbReference type="InterPro" id="IPR002123">
    <property type="entry name" value="Plipid/glycerol_acylTrfase"/>
</dbReference>
<feature type="transmembrane region" description="Helical" evidence="4">
    <location>
        <begin position="317"/>
        <end position="339"/>
    </location>
</feature>
<feature type="transmembrane region" description="Helical" evidence="4">
    <location>
        <begin position="170"/>
        <end position="189"/>
    </location>
</feature>
<dbReference type="SMART" id="SM00563">
    <property type="entry name" value="PlsC"/>
    <property type="match status" value="1"/>
</dbReference>
<dbReference type="Pfam" id="PF00501">
    <property type="entry name" value="AMP-binding"/>
    <property type="match status" value="1"/>
</dbReference>
<keyword evidence="7" id="KW-1185">Reference proteome</keyword>
<feature type="transmembrane region" description="Helical" evidence="4">
    <location>
        <begin position="40"/>
        <end position="65"/>
    </location>
</feature>